<dbReference type="Proteomes" id="UP000469424">
    <property type="component" value="Unassembled WGS sequence"/>
</dbReference>
<keyword evidence="2" id="KW-0342">GTP-binding</keyword>
<name>A0A6N7X8R2_9FIRM</name>
<proteinExistence type="predicted"/>
<feature type="domain" description="Hydrogen maturase F tetramerization" evidence="5">
    <location>
        <begin position="277"/>
        <end position="392"/>
    </location>
</feature>
<evidence type="ECO:0000256" key="2">
    <source>
        <dbReference type="ARBA" id="ARBA00023134"/>
    </source>
</evidence>
<dbReference type="CDD" id="cd00880">
    <property type="entry name" value="Era_like"/>
    <property type="match status" value="1"/>
</dbReference>
<dbReference type="InterPro" id="IPR027417">
    <property type="entry name" value="P-loop_NTPase"/>
</dbReference>
<dbReference type="Pfam" id="PF18128">
    <property type="entry name" value="HydF_dimer"/>
    <property type="match status" value="1"/>
</dbReference>
<dbReference type="Pfam" id="PF18133">
    <property type="entry name" value="HydF_tetramer"/>
    <property type="match status" value="1"/>
</dbReference>
<dbReference type="RefSeq" id="WP_154554516.1">
    <property type="nucleotide sequence ID" value="NZ_VUNA01000011.1"/>
</dbReference>
<dbReference type="PANTHER" id="PTHR42714">
    <property type="entry name" value="TRNA MODIFICATION GTPASE GTPBP3"/>
    <property type="match status" value="1"/>
</dbReference>
<evidence type="ECO:0000259" key="5">
    <source>
        <dbReference type="Pfam" id="PF18133"/>
    </source>
</evidence>
<evidence type="ECO:0000259" key="4">
    <source>
        <dbReference type="Pfam" id="PF18128"/>
    </source>
</evidence>
<feature type="domain" description="Hydrogen maturase F dimerization" evidence="4">
    <location>
        <begin position="176"/>
        <end position="273"/>
    </location>
</feature>
<dbReference type="NCBIfam" id="TIGR03918">
    <property type="entry name" value="GTP_HydF"/>
    <property type="match status" value="1"/>
</dbReference>
<dbReference type="NCBIfam" id="TIGR00231">
    <property type="entry name" value="small_GTP"/>
    <property type="match status" value="1"/>
</dbReference>
<dbReference type="Gene3D" id="3.40.50.11420">
    <property type="match status" value="1"/>
</dbReference>
<dbReference type="Gene3D" id="3.40.50.11410">
    <property type="match status" value="1"/>
</dbReference>
<dbReference type="EMBL" id="VUNA01000011">
    <property type="protein sequence ID" value="MST70953.1"/>
    <property type="molecule type" value="Genomic_DNA"/>
</dbReference>
<dbReference type="InterPro" id="IPR023873">
    <property type="entry name" value="FeFe-hyd_GTPase_HydF"/>
</dbReference>
<dbReference type="GO" id="GO:0005525">
    <property type="term" value="F:GTP binding"/>
    <property type="evidence" value="ECO:0007669"/>
    <property type="project" value="UniProtKB-KW"/>
</dbReference>
<dbReference type="GO" id="GO:0002098">
    <property type="term" value="P:tRNA wobble uridine modification"/>
    <property type="evidence" value="ECO:0007669"/>
    <property type="project" value="TreeGrafter"/>
</dbReference>
<reference evidence="6 7" key="1">
    <citation type="submission" date="2019-08" db="EMBL/GenBank/DDBJ databases">
        <title>In-depth cultivation of the pig gut microbiome towards novel bacterial diversity and tailored functional studies.</title>
        <authorList>
            <person name="Wylensek D."/>
            <person name="Hitch T.C.A."/>
            <person name="Clavel T."/>
        </authorList>
    </citation>
    <scope>NUCLEOTIDE SEQUENCE [LARGE SCALE GENOMIC DNA]</scope>
    <source>
        <strain evidence="6 7">WCA-MUC-591-APC-4B</strain>
    </source>
</reference>
<dbReference type="InterPro" id="IPR041606">
    <property type="entry name" value="HydF_dimer"/>
</dbReference>
<evidence type="ECO:0000313" key="6">
    <source>
        <dbReference type="EMBL" id="MST70953.1"/>
    </source>
</evidence>
<dbReference type="InterPro" id="IPR006073">
    <property type="entry name" value="GTP-bd"/>
</dbReference>
<evidence type="ECO:0000313" key="7">
    <source>
        <dbReference type="Proteomes" id="UP000469424"/>
    </source>
</evidence>
<dbReference type="Pfam" id="PF01926">
    <property type="entry name" value="MMR_HSR1"/>
    <property type="match status" value="1"/>
</dbReference>
<dbReference type="InterPro" id="IPR005225">
    <property type="entry name" value="Small_GTP-bd"/>
</dbReference>
<dbReference type="SUPFAM" id="SSF52540">
    <property type="entry name" value="P-loop containing nucleoside triphosphate hydrolases"/>
    <property type="match status" value="1"/>
</dbReference>
<comment type="caution">
    <text evidence="6">The sequence shown here is derived from an EMBL/GenBank/DDBJ whole genome shotgun (WGS) entry which is preliminary data.</text>
</comment>
<gene>
    <name evidence="6" type="primary">hydF</name>
    <name evidence="6" type="ORF">FYJ65_06350</name>
</gene>
<evidence type="ECO:0000256" key="1">
    <source>
        <dbReference type="ARBA" id="ARBA00022741"/>
    </source>
</evidence>
<dbReference type="Gene3D" id="3.40.50.300">
    <property type="entry name" value="P-loop containing nucleotide triphosphate hydrolases"/>
    <property type="match status" value="1"/>
</dbReference>
<dbReference type="GO" id="GO:0005737">
    <property type="term" value="C:cytoplasm"/>
    <property type="evidence" value="ECO:0007669"/>
    <property type="project" value="TreeGrafter"/>
</dbReference>
<evidence type="ECO:0000259" key="3">
    <source>
        <dbReference type="Pfam" id="PF01926"/>
    </source>
</evidence>
<organism evidence="6 7">
    <name type="scientific">Mogibacterium kristiansenii</name>
    <dbReference type="NCBI Taxonomy" id="2606708"/>
    <lineage>
        <taxon>Bacteria</taxon>
        <taxon>Bacillati</taxon>
        <taxon>Bacillota</taxon>
        <taxon>Clostridia</taxon>
        <taxon>Peptostreptococcales</taxon>
        <taxon>Anaerovoracaceae</taxon>
        <taxon>Mogibacterium</taxon>
    </lineage>
</organism>
<keyword evidence="1" id="KW-0547">Nucleotide-binding</keyword>
<keyword evidence="7" id="KW-1185">Reference proteome</keyword>
<sequence length="401" mass="43764">MGMNDTPSSERMHIAFFGLRNAGKSSLVNAVTGQNMAIVSDVRGTTTDPVYKSMELLPMGPVVIIDTPGIDDEGNLGEMRVRKTKEVLTRTDVAVLVTDGSRERQPEEEALLALFREKAIPYVIAENKKDLVKTDFLPAEDRSVRTSAVTGEGIRELKERIAHIGQKEGPKEKPIAADLVQPLDPVVLVIPIDASAPKGRLILPQQQVIRDLLEAGAVPVCVKETELAGLLAKPGFKPALVITDSQAFRLVSEIVPEDIPLTSFSILMARYKGFLETAVQGAFAIDEVKPGDTILISEGCTHHRQCEDIGTVKLPKLLRKHLGFDVNIETSSGREFPENLSDYRLVIHCGGCMLNGREMQSRMNRAVSGGLPFTNYGIAIAYMRGILKRSIAMLPGIGDEE</sequence>
<dbReference type="InterPro" id="IPR040644">
    <property type="entry name" value="HydF_tetramer"/>
</dbReference>
<protein>
    <submittedName>
        <fullName evidence="6">[FeFe] hydrogenase H-cluster maturation GTPase HydF</fullName>
    </submittedName>
</protein>
<dbReference type="AlphaFoldDB" id="A0A6N7X8R2"/>
<dbReference type="PANTHER" id="PTHR42714:SF6">
    <property type="entry name" value="TRANSLATION INITIATION FACTOR IF-2"/>
    <property type="match status" value="1"/>
</dbReference>
<accession>A0A6N7X8R2</accession>
<dbReference type="GO" id="GO:0030488">
    <property type="term" value="P:tRNA methylation"/>
    <property type="evidence" value="ECO:0007669"/>
    <property type="project" value="TreeGrafter"/>
</dbReference>
<feature type="domain" description="G" evidence="3">
    <location>
        <begin position="13"/>
        <end position="128"/>
    </location>
</feature>